<accession>A0A6T2E0Q3</accession>
<dbReference type="EMBL" id="HBJA01104806">
    <property type="protein sequence ID" value="CAE0824921.1"/>
    <property type="molecule type" value="Transcribed_RNA"/>
</dbReference>
<gene>
    <name evidence="2" type="ORF">EGYM00163_LOCUS36163</name>
    <name evidence="3" type="ORF">EGYM00163_LOCUS36164</name>
</gene>
<organism evidence="2">
    <name type="scientific">Eutreptiella gymnastica</name>
    <dbReference type="NCBI Taxonomy" id="73025"/>
    <lineage>
        <taxon>Eukaryota</taxon>
        <taxon>Discoba</taxon>
        <taxon>Euglenozoa</taxon>
        <taxon>Euglenida</taxon>
        <taxon>Spirocuta</taxon>
        <taxon>Euglenophyceae</taxon>
        <taxon>Eutreptiales</taxon>
        <taxon>Eutreptiaceae</taxon>
        <taxon>Eutreptiella</taxon>
    </lineage>
</organism>
<evidence type="ECO:0000256" key="1">
    <source>
        <dbReference type="SAM" id="MobiDB-lite"/>
    </source>
</evidence>
<proteinExistence type="predicted"/>
<dbReference type="EMBL" id="HBJA01104805">
    <property type="protein sequence ID" value="CAE0824920.1"/>
    <property type="molecule type" value="Transcribed_RNA"/>
</dbReference>
<dbReference type="AlphaFoldDB" id="A0A6T2E0Q3"/>
<reference evidence="2" key="1">
    <citation type="submission" date="2021-01" db="EMBL/GenBank/DDBJ databases">
        <authorList>
            <person name="Corre E."/>
            <person name="Pelletier E."/>
            <person name="Niang G."/>
            <person name="Scheremetjew M."/>
            <person name="Finn R."/>
            <person name="Kale V."/>
            <person name="Holt S."/>
            <person name="Cochrane G."/>
            <person name="Meng A."/>
            <person name="Brown T."/>
            <person name="Cohen L."/>
        </authorList>
    </citation>
    <scope>NUCLEOTIDE SEQUENCE</scope>
    <source>
        <strain evidence="2">CCMP1594</strain>
    </source>
</reference>
<evidence type="ECO:0000313" key="3">
    <source>
        <dbReference type="EMBL" id="CAE0824921.1"/>
    </source>
</evidence>
<sequence>MARVPPSGTTCEQRWSSPLACVPTRPSSGIAIDPKQKPCDINGLQGRGECNQRPTSTPHPLPLRSRSPGSRAHPHPLDMDTGRFWDEGVLQEGAGQLPCHVDCEEKGEQSGWLGTEIPEEATTTSGEKLRILLPTSLLQKKEIECSPRASCRSNRQTILLRCTRKLGLILPAAATAGPICPRRCHAGDDDFKGGAELST</sequence>
<name>A0A6T2E0Q3_9EUGL</name>
<protein>
    <submittedName>
        <fullName evidence="2">Uncharacterized protein</fullName>
    </submittedName>
</protein>
<evidence type="ECO:0000313" key="2">
    <source>
        <dbReference type="EMBL" id="CAE0824920.1"/>
    </source>
</evidence>
<feature type="region of interest" description="Disordered" evidence="1">
    <location>
        <begin position="25"/>
        <end position="79"/>
    </location>
</feature>